<proteinExistence type="predicted"/>
<geneLocation type="plasmid" evidence="1">
    <name>unnamed</name>
</geneLocation>
<protein>
    <submittedName>
        <fullName evidence="1">Uncharacterized protein</fullName>
    </submittedName>
</protein>
<evidence type="ECO:0000313" key="2">
    <source>
        <dbReference type="Proteomes" id="UP001522662"/>
    </source>
</evidence>
<dbReference type="RefSeq" id="WP_245134762.1">
    <property type="nucleotide sequence ID" value="NZ_CP128477.1"/>
</dbReference>
<organism evidence="1 2">
    <name type="scientific">Peteryoungia algae</name>
    <dbReference type="NCBI Taxonomy" id="2919917"/>
    <lineage>
        <taxon>Bacteria</taxon>
        <taxon>Pseudomonadati</taxon>
        <taxon>Pseudomonadota</taxon>
        <taxon>Alphaproteobacteria</taxon>
        <taxon>Hyphomicrobiales</taxon>
        <taxon>Rhizobiaceae</taxon>
        <taxon>Peteryoungia</taxon>
    </lineage>
</organism>
<keyword evidence="2" id="KW-1185">Reference proteome</keyword>
<sequence length="53" mass="5778">MAKAAPAFCISDGSFRSVPSIFQTHPPEEKPVLSEGWMNTDLFELIDKPAGGR</sequence>
<dbReference type="Proteomes" id="UP001522662">
    <property type="component" value="Unassembled WGS sequence"/>
</dbReference>
<comment type="caution">
    <text evidence="1">The sequence shown here is derived from an EMBL/GenBank/DDBJ whole genome shotgun (WGS) entry which is preliminary data.</text>
</comment>
<gene>
    <name evidence="1" type="ORF">MKJ03_03470</name>
</gene>
<reference evidence="1 2" key="1">
    <citation type="submission" date="2022-03" db="EMBL/GenBank/DDBJ databases">
        <title>Rhizobium SSM4.3 sp. nov., isolated from Sediment (Gouqi Island).</title>
        <authorList>
            <person name="Chen G."/>
        </authorList>
    </citation>
    <scope>NUCLEOTIDE SEQUENCE [LARGE SCALE GENOMIC DNA]</scope>
    <source>
        <strain evidence="1 2">SSM4.3</strain>
        <plasmid evidence="1">unnamed</plasmid>
    </source>
</reference>
<dbReference type="EMBL" id="JALAYX010000001">
    <property type="protein sequence ID" value="MCJ8237372.1"/>
    <property type="molecule type" value="Genomic_DNA"/>
</dbReference>
<name>A0ABT0CW36_9HYPH</name>
<accession>A0ABT0CW36</accession>
<keyword evidence="1" id="KW-0614">Plasmid</keyword>
<evidence type="ECO:0000313" key="1">
    <source>
        <dbReference type="EMBL" id="MCJ8237372.1"/>
    </source>
</evidence>